<dbReference type="PANTHER" id="PTHR43381:SF5">
    <property type="entry name" value="TR-TYPE G DOMAIN-CONTAINING PROTEIN"/>
    <property type="match status" value="1"/>
</dbReference>
<dbReference type="GO" id="GO:0003743">
    <property type="term" value="F:translation initiation factor activity"/>
    <property type="evidence" value="ECO:0007669"/>
    <property type="project" value="TreeGrafter"/>
</dbReference>
<dbReference type="Gene3D" id="3.40.50.300">
    <property type="entry name" value="P-loop containing nucleotide triphosphate hydrolases"/>
    <property type="match status" value="1"/>
</dbReference>
<accession>X1L6E9</accession>
<evidence type="ECO:0000256" key="2">
    <source>
        <dbReference type="ARBA" id="ARBA00023134"/>
    </source>
</evidence>
<protein>
    <recommendedName>
        <fullName evidence="3">Tr-type G domain-containing protein</fullName>
    </recommendedName>
</protein>
<proteinExistence type="predicted"/>
<dbReference type="AlphaFoldDB" id="X1L6E9"/>
<comment type="caution">
    <text evidence="4">The sequence shown here is derived from an EMBL/GenBank/DDBJ whole genome shotgun (WGS) entry which is preliminary data.</text>
</comment>
<feature type="domain" description="Tr-type G" evidence="3">
    <location>
        <begin position="47"/>
        <end position="68"/>
    </location>
</feature>
<dbReference type="Pfam" id="PF00009">
    <property type="entry name" value="GTP_EFTU"/>
    <property type="match status" value="1"/>
</dbReference>
<keyword evidence="2" id="KW-0342">GTP-binding</keyword>
<dbReference type="PANTHER" id="PTHR43381">
    <property type="entry name" value="TRANSLATION INITIATION FACTOR IF-2-RELATED"/>
    <property type="match status" value="1"/>
</dbReference>
<dbReference type="SUPFAM" id="SSF52540">
    <property type="entry name" value="P-loop containing nucleoside triphosphate hydrolases"/>
    <property type="match status" value="1"/>
</dbReference>
<dbReference type="GO" id="GO:0005525">
    <property type="term" value="F:GTP binding"/>
    <property type="evidence" value="ECO:0007669"/>
    <property type="project" value="UniProtKB-KW"/>
</dbReference>
<dbReference type="GO" id="GO:0005737">
    <property type="term" value="C:cytoplasm"/>
    <property type="evidence" value="ECO:0007669"/>
    <property type="project" value="TreeGrafter"/>
</dbReference>
<dbReference type="InterPro" id="IPR027417">
    <property type="entry name" value="P-loop_NTPase"/>
</dbReference>
<dbReference type="InterPro" id="IPR000795">
    <property type="entry name" value="T_Tr_GTP-bd_dom"/>
</dbReference>
<sequence>MNDVISESLAKLISEEFNLKIELVSFEKERQIQAESDPKELVLRPPIVTIMGHVDHGKTTLLDAIRQSNLVGKEYQ</sequence>
<evidence type="ECO:0000256" key="1">
    <source>
        <dbReference type="ARBA" id="ARBA00022741"/>
    </source>
</evidence>
<dbReference type="EMBL" id="BARV01005390">
    <property type="protein sequence ID" value="GAI14558.1"/>
    <property type="molecule type" value="Genomic_DNA"/>
</dbReference>
<evidence type="ECO:0000259" key="3">
    <source>
        <dbReference type="Pfam" id="PF00009"/>
    </source>
</evidence>
<dbReference type="GO" id="GO:0003924">
    <property type="term" value="F:GTPase activity"/>
    <property type="evidence" value="ECO:0007669"/>
    <property type="project" value="InterPro"/>
</dbReference>
<dbReference type="InterPro" id="IPR015760">
    <property type="entry name" value="TIF_IF2"/>
</dbReference>
<evidence type="ECO:0000313" key="4">
    <source>
        <dbReference type="EMBL" id="GAI14558.1"/>
    </source>
</evidence>
<keyword evidence="1" id="KW-0547">Nucleotide-binding</keyword>
<organism evidence="4">
    <name type="scientific">marine sediment metagenome</name>
    <dbReference type="NCBI Taxonomy" id="412755"/>
    <lineage>
        <taxon>unclassified sequences</taxon>
        <taxon>metagenomes</taxon>
        <taxon>ecological metagenomes</taxon>
    </lineage>
</organism>
<reference evidence="4" key="1">
    <citation type="journal article" date="2014" name="Front. Microbiol.">
        <title>High frequency of phylogenetically diverse reductive dehalogenase-homologous genes in deep subseafloor sedimentary metagenomes.</title>
        <authorList>
            <person name="Kawai M."/>
            <person name="Futagami T."/>
            <person name="Toyoda A."/>
            <person name="Takaki Y."/>
            <person name="Nishi S."/>
            <person name="Hori S."/>
            <person name="Arai W."/>
            <person name="Tsubouchi T."/>
            <person name="Morono Y."/>
            <person name="Uchiyama I."/>
            <person name="Ito T."/>
            <person name="Fujiyama A."/>
            <person name="Inagaki F."/>
            <person name="Takami H."/>
        </authorList>
    </citation>
    <scope>NUCLEOTIDE SEQUENCE</scope>
    <source>
        <strain evidence="4">Expedition CK06-06</strain>
    </source>
</reference>
<name>X1L6E9_9ZZZZ</name>
<gene>
    <name evidence="4" type="ORF">S06H3_11236</name>
</gene>